<dbReference type="EMBL" id="SMKZ01000005">
    <property type="protein sequence ID" value="TDE13574.1"/>
    <property type="molecule type" value="Genomic_DNA"/>
</dbReference>
<dbReference type="PROSITE" id="PS00455">
    <property type="entry name" value="AMP_BINDING"/>
    <property type="match status" value="1"/>
</dbReference>
<dbReference type="InterPro" id="IPR042099">
    <property type="entry name" value="ANL_N_sf"/>
</dbReference>
<dbReference type="GO" id="GO:0006631">
    <property type="term" value="P:fatty acid metabolic process"/>
    <property type="evidence" value="ECO:0007669"/>
    <property type="project" value="TreeGrafter"/>
</dbReference>
<organism evidence="6 7">
    <name type="scientific">Jiangella asiatica</name>
    <dbReference type="NCBI Taxonomy" id="2530372"/>
    <lineage>
        <taxon>Bacteria</taxon>
        <taxon>Bacillati</taxon>
        <taxon>Actinomycetota</taxon>
        <taxon>Actinomycetes</taxon>
        <taxon>Jiangellales</taxon>
        <taxon>Jiangellaceae</taxon>
        <taxon>Jiangella</taxon>
    </lineage>
</organism>
<dbReference type="Pfam" id="PF00501">
    <property type="entry name" value="AMP-binding"/>
    <property type="match status" value="1"/>
</dbReference>
<dbReference type="InterPro" id="IPR020845">
    <property type="entry name" value="AMP-binding_CS"/>
</dbReference>
<reference evidence="6 7" key="1">
    <citation type="submission" date="2019-03" db="EMBL/GenBank/DDBJ databases">
        <title>Draft genome sequences of novel Actinobacteria.</title>
        <authorList>
            <person name="Sahin N."/>
            <person name="Ay H."/>
            <person name="Saygin H."/>
        </authorList>
    </citation>
    <scope>NUCLEOTIDE SEQUENCE [LARGE SCALE GENOMIC DNA]</scope>
    <source>
        <strain evidence="6 7">5K138</strain>
    </source>
</reference>
<dbReference type="OrthoDB" id="2579187at2"/>
<dbReference type="InterPro" id="IPR000873">
    <property type="entry name" value="AMP-dep_synth/lig_dom"/>
</dbReference>
<evidence type="ECO:0000313" key="6">
    <source>
        <dbReference type="EMBL" id="TDE13574.1"/>
    </source>
</evidence>
<dbReference type="InterPro" id="IPR025110">
    <property type="entry name" value="AMP-bd_C"/>
</dbReference>
<feature type="region of interest" description="Disordered" evidence="3">
    <location>
        <begin position="150"/>
        <end position="170"/>
    </location>
</feature>
<evidence type="ECO:0000256" key="1">
    <source>
        <dbReference type="ARBA" id="ARBA00006432"/>
    </source>
</evidence>
<name>A0A4R5DN70_9ACTN</name>
<evidence type="ECO:0000259" key="4">
    <source>
        <dbReference type="Pfam" id="PF00501"/>
    </source>
</evidence>
<evidence type="ECO:0000313" key="7">
    <source>
        <dbReference type="Proteomes" id="UP000294739"/>
    </source>
</evidence>
<evidence type="ECO:0008006" key="8">
    <source>
        <dbReference type="Google" id="ProtNLM"/>
    </source>
</evidence>
<feature type="domain" description="AMP-binding enzyme C-terminal" evidence="5">
    <location>
        <begin position="430"/>
        <end position="505"/>
    </location>
</feature>
<comment type="similarity">
    <text evidence="1">Belongs to the ATP-dependent AMP-binding enzyme family.</text>
</comment>
<dbReference type="GO" id="GO:0031956">
    <property type="term" value="F:medium-chain fatty acid-CoA ligase activity"/>
    <property type="evidence" value="ECO:0007669"/>
    <property type="project" value="TreeGrafter"/>
</dbReference>
<dbReference type="SUPFAM" id="SSF56801">
    <property type="entry name" value="Acetyl-CoA synthetase-like"/>
    <property type="match status" value="1"/>
</dbReference>
<dbReference type="Gene3D" id="3.30.300.30">
    <property type="match status" value="1"/>
</dbReference>
<dbReference type="PANTHER" id="PTHR43201">
    <property type="entry name" value="ACYL-COA SYNTHETASE"/>
    <property type="match status" value="1"/>
</dbReference>
<dbReference type="Pfam" id="PF13193">
    <property type="entry name" value="AMP-binding_C"/>
    <property type="match status" value="1"/>
</dbReference>
<evidence type="ECO:0000259" key="5">
    <source>
        <dbReference type="Pfam" id="PF13193"/>
    </source>
</evidence>
<keyword evidence="2" id="KW-0436">Ligase</keyword>
<gene>
    <name evidence="6" type="ORF">E1269_05975</name>
</gene>
<sequence>MAMTTTFDHLTIPDVLRHRATVDTERPFLTYRDPQQPSATRTWTYGACATEVAAVRDLLRELGVGAGDRVVLHMENSADFVVALLAIVAADAVAVPTIAQYTADEFAFVVEHSECAAIVTNLRHQAMAERVAAVADAPPPVIRGTAVTNGRRRLRPPSTPVPGHDGPAGRRTALMMYTSGTTGRPKGVMLSHAACLAAGATTGNETGLRPDDRSYCVLPLFHVNAMCFQLLPALLTGSHLVVGPGFSARAYWPVVAEHGITVGNLTAGPLRILLGARPSAAEAATPMRLMMYALPLDRDEIHAVSFRFGVDVSMGWGLTESAACGTRTPPYLDPRHDWQSIGTVSPGWQLRVVSDDGDDVRPGAVGELVIRGPSTMSGYFKDPAATSEVLDDDGWLRTGDLGRLDHGYVFFHDRKKDVIKVKGENVGAGEVERVLLDHPLVDECAAIGVPDPILGERLVVFVVPVTGATADAEDLRAHCAGRLAAFKVPSEVIPVGELPRTSIGKVRKAELRTHAVGLLAGRARA</sequence>
<dbReference type="AlphaFoldDB" id="A0A4R5DN70"/>
<dbReference type="PANTHER" id="PTHR43201:SF5">
    <property type="entry name" value="MEDIUM-CHAIN ACYL-COA LIGASE ACSF2, MITOCHONDRIAL"/>
    <property type="match status" value="1"/>
</dbReference>
<dbReference type="Gene3D" id="3.40.50.12780">
    <property type="entry name" value="N-terminal domain of ligase-like"/>
    <property type="match status" value="1"/>
</dbReference>
<accession>A0A4R5DN70</accession>
<dbReference type="InterPro" id="IPR045851">
    <property type="entry name" value="AMP-bd_C_sf"/>
</dbReference>
<feature type="domain" description="AMP-dependent synthetase/ligase" evidence="4">
    <location>
        <begin position="17"/>
        <end position="380"/>
    </location>
</feature>
<comment type="caution">
    <text evidence="6">The sequence shown here is derived from an EMBL/GenBank/DDBJ whole genome shotgun (WGS) entry which is preliminary data.</text>
</comment>
<proteinExistence type="inferred from homology"/>
<keyword evidence="7" id="KW-1185">Reference proteome</keyword>
<dbReference type="Proteomes" id="UP000294739">
    <property type="component" value="Unassembled WGS sequence"/>
</dbReference>
<evidence type="ECO:0000256" key="2">
    <source>
        <dbReference type="ARBA" id="ARBA00022598"/>
    </source>
</evidence>
<dbReference type="InParanoid" id="A0A4R5DN70"/>
<evidence type="ECO:0000256" key="3">
    <source>
        <dbReference type="SAM" id="MobiDB-lite"/>
    </source>
</evidence>
<protein>
    <recommendedName>
        <fullName evidence="8">ATP-dependent acyl-CoA ligase</fullName>
    </recommendedName>
</protein>